<keyword evidence="3" id="KW-1185">Reference proteome</keyword>
<proteinExistence type="predicted"/>
<dbReference type="RefSeq" id="WP_289271197.1">
    <property type="nucleotide sequence ID" value="NZ_OX365700.1"/>
</dbReference>
<sequence>MRFRTIIAAGSVALSLWGCAAGRSPEPERPVRYIQIRETVEPLVLYATVGDEVRWQNLRPEPVRIGLLGNEDWTSPGCGKGFSWLGLPREFVTIKPRDYVSLCLSRARTLRFNVWMDADDVRGQISPTATIRVMEKPNDSGGPG</sequence>
<feature type="chain" id="PRO_5041716013" description="Lipoprotein" evidence="1">
    <location>
        <begin position="21"/>
        <end position="144"/>
    </location>
</feature>
<evidence type="ECO:0000256" key="1">
    <source>
        <dbReference type="SAM" id="SignalP"/>
    </source>
</evidence>
<organism evidence="2 3">
    <name type="scientific">Nitrospira tepida</name>
    <dbReference type="NCBI Taxonomy" id="2973512"/>
    <lineage>
        <taxon>Bacteria</taxon>
        <taxon>Pseudomonadati</taxon>
        <taxon>Nitrospirota</taxon>
        <taxon>Nitrospiria</taxon>
        <taxon>Nitrospirales</taxon>
        <taxon>Nitrospiraceae</taxon>
        <taxon>Nitrospira</taxon>
    </lineage>
</organism>
<dbReference type="KEGG" id="nti:DNFV4_04204"/>
<evidence type="ECO:0000313" key="3">
    <source>
        <dbReference type="Proteomes" id="UP001179121"/>
    </source>
</evidence>
<evidence type="ECO:0008006" key="4">
    <source>
        <dbReference type="Google" id="ProtNLM"/>
    </source>
</evidence>
<protein>
    <recommendedName>
        <fullName evidence="4">Lipoprotein</fullName>
    </recommendedName>
</protein>
<dbReference type="AlphaFoldDB" id="A0AA86N364"/>
<feature type="signal peptide" evidence="1">
    <location>
        <begin position="1"/>
        <end position="20"/>
    </location>
</feature>
<reference evidence="2" key="1">
    <citation type="submission" date="2022-10" db="EMBL/GenBank/DDBJ databases">
        <authorList>
            <person name="Koch H."/>
        </authorList>
    </citation>
    <scope>NUCLEOTIDE SEQUENCE</scope>
    <source>
        <strain evidence="2">DNF</strain>
    </source>
</reference>
<name>A0AA86N364_9BACT</name>
<evidence type="ECO:0000313" key="2">
    <source>
        <dbReference type="EMBL" id="CAI4033762.1"/>
    </source>
</evidence>
<keyword evidence="1" id="KW-0732">Signal</keyword>
<dbReference type="Proteomes" id="UP001179121">
    <property type="component" value="Chromosome"/>
</dbReference>
<accession>A0AA86N364</accession>
<gene>
    <name evidence="2" type="ORF">DNFV4_04204</name>
</gene>
<dbReference type="EMBL" id="OX365700">
    <property type="protein sequence ID" value="CAI4033762.1"/>
    <property type="molecule type" value="Genomic_DNA"/>
</dbReference>